<evidence type="ECO:0000256" key="1">
    <source>
        <dbReference type="SAM" id="Phobius"/>
    </source>
</evidence>
<dbReference type="Gene3D" id="3.30.420.380">
    <property type="match status" value="1"/>
</dbReference>
<dbReference type="AlphaFoldDB" id="A0A0R2PXI2"/>
<dbReference type="EMBL" id="LIAV01000060">
    <property type="protein sequence ID" value="KRO40803.1"/>
    <property type="molecule type" value="Genomic_DNA"/>
</dbReference>
<name>A0A0R2PXI2_9GAMM</name>
<keyword evidence="1" id="KW-1133">Transmembrane helix</keyword>
<evidence type="ECO:0008006" key="4">
    <source>
        <dbReference type="Google" id="ProtNLM"/>
    </source>
</evidence>
<feature type="transmembrane region" description="Helical" evidence="1">
    <location>
        <begin position="244"/>
        <end position="265"/>
    </location>
</feature>
<keyword evidence="1" id="KW-0812">Transmembrane</keyword>
<sequence length="393" mass="44093">MRNSIIHFHDLDLVSLDLYHYEHNALVKNLAIDLVQLQSHLPEDSKCIVFLPSQLFGSHHFNNELGLKNEALQANIVNAIEDSIISDVSALHFVYDPSLSMAAWIDASLLADINKDFNALKGEFTFLPEHLLFGLDQPTVLFNTNGFCLACGDGSGFSGDHGSFQQFYASLEESKFDLALINSFATADNIPVPEIFEASKKIQALSQFHINFLSSHRTYDLNFFKRQFSLDYLKSQMNITKRDFTLFAAACITIFIAPLLSNYLLQSYASSYNEQTVQIFKQLNPSFKKLVNAKSQIDELSKNIPEETMGAVSSADELYLLTYLDKLNDPAFKIIEIDLTQQTITLSIESLSKLKLAVIQEALTQYSLAVDDSGLIENDNSFFGSLIIRYNSG</sequence>
<proteinExistence type="predicted"/>
<accession>A0A0R2PXI2</accession>
<protein>
    <recommendedName>
        <fullName evidence="4">GspL periplasmic domain-containing protein</fullName>
    </recommendedName>
</protein>
<gene>
    <name evidence="2" type="ORF">ABR63_04525</name>
</gene>
<reference evidence="3" key="1">
    <citation type="submission" date="2015-10" db="EMBL/GenBank/DDBJ databases">
        <title>Metagenome-Assembled Genomes uncover a global brackish microbiome.</title>
        <authorList>
            <person name="Hugerth L.W."/>
            <person name="Larsson J."/>
            <person name="Alneberg J."/>
            <person name="Lindh M.V."/>
            <person name="Legrand C."/>
            <person name="Pinhassi J."/>
            <person name="Andersson A."/>
        </authorList>
    </citation>
    <scope>NUCLEOTIDE SEQUENCE [LARGE SCALE GENOMIC DNA]</scope>
</reference>
<dbReference type="Proteomes" id="UP000050874">
    <property type="component" value="Unassembled WGS sequence"/>
</dbReference>
<keyword evidence="1" id="KW-0472">Membrane</keyword>
<evidence type="ECO:0000313" key="2">
    <source>
        <dbReference type="EMBL" id="KRO40803.1"/>
    </source>
</evidence>
<comment type="caution">
    <text evidence="2">The sequence shown here is derived from an EMBL/GenBank/DDBJ whole genome shotgun (WGS) entry which is preliminary data.</text>
</comment>
<organism evidence="2 3">
    <name type="scientific">SAR86 cluster bacterium BACL1 MAG-120920-bin57</name>
    <dbReference type="NCBI Taxonomy" id="1655571"/>
    <lineage>
        <taxon>Bacteria</taxon>
        <taxon>Pseudomonadati</taxon>
        <taxon>Pseudomonadota</taxon>
        <taxon>Gammaproteobacteria</taxon>
        <taxon>SAR86 cluster</taxon>
    </lineage>
</organism>
<evidence type="ECO:0000313" key="3">
    <source>
        <dbReference type="Proteomes" id="UP000050874"/>
    </source>
</evidence>